<dbReference type="Proteomes" id="UP000237000">
    <property type="component" value="Unassembled WGS sequence"/>
</dbReference>
<dbReference type="PANTHER" id="PTHR35987:SF3">
    <property type="entry name" value="PROTEIN PLASTID REDOX INSENSITIVE 2-LIKE ISOFORM X1"/>
    <property type="match status" value="1"/>
</dbReference>
<keyword evidence="3" id="KW-1185">Reference proteome</keyword>
<gene>
    <name evidence="2" type="ORF">TorRG33x02_051220</name>
</gene>
<evidence type="ECO:0000256" key="1">
    <source>
        <dbReference type="SAM" id="MobiDB-lite"/>
    </source>
</evidence>
<dbReference type="STRING" id="63057.A0A2P5FM59"/>
<dbReference type="PANTHER" id="PTHR35987">
    <property type="entry name" value="PROTEIN PLASTID REDOX INSENSITIVE 2, CHLOROPLASTIC-RELATED"/>
    <property type="match status" value="1"/>
</dbReference>
<feature type="compositionally biased region" description="Pro residues" evidence="1">
    <location>
        <begin position="12"/>
        <end position="22"/>
    </location>
</feature>
<dbReference type="InParanoid" id="A0A2P5FM59"/>
<name>A0A2P5FM59_TREOI</name>
<protein>
    <submittedName>
        <fullName evidence="2">Uncharacterized protein</fullName>
    </submittedName>
</protein>
<dbReference type="EMBL" id="JXTC01000021">
    <property type="protein sequence ID" value="PON98885.1"/>
    <property type="molecule type" value="Genomic_DNA"/>
</dbReference>
<evidence type="ECO:0000313" key="3">
    <source>
        <dbReference type="Proteomes" id="UP000237000"/>
    </source>
</evidence>
<dbReference type="OrthoDB" id="1924990at2759"/>
<reference evidence="3" key="1">
    <citation type="submission" date="2016-06" db="EMBL/GenBank/DDBJ databases">
        <title>Parallel loss of symbiosis genes in relatives of nitrogen-fixing non-legume Parasponia.</title>
        <authorList>
            <person name="Van Velzen R."/>
            <person name="Holmer R."/>
            <person name="Bu F."/>
            <person name="Rutten L."/>
            <person name="Van Zeijl A."/>
            <person name="Liu W."/>
            <person name="Santuari L."/>
            <person name="Cao Q."/>
            <person name="Sharma T."/>
            <person name="Shen D."/>
            <person name="Roswanjaya Y."/>
            <person name="Wardhani T."/>
            <person name="Kalhor M.S."/>
            <person name="Jansen J."/>
            <person name="Van den Hoogen J."/>
            <person name="Gungor B."/>
            <person name="Hartog M."/>
            <person name="Hontelez J."/>
            <person name="Verver J."/>
            <person name="Yang W.-C."/>
            <person name="Schijlen E."/>
            <person name="Repin R."/>
            <person name="Schilthuizen M."/>
            <person name="Schranz E."/>
            <person name="Heidstra R."/>
            <person name="Miyata K."/>
            <person name="Fedorova E."/>
            <person name="Kohlen W."/>
            <person name="Bisseling T."/>
            <person name="Smit S."/>
            <person name="Geurts R."/>
        </authorList>
    </citation>
    <scope>NUCLEOTIDE SEQUENCE [LARGE SCALE GENOMIC DNA]</scope>
    <source>
        <strain evidence="3">cv. RG33-2</strain>
    </source>
</reference>
<organism evidence="2 3">
    <name type="scientific">Trema orientale</name>
    <name type="common">Charcoal tree</name>
    <name type="synonym">Celtis orientalis</name>
    <dbReference type="NCBI Taxonomy" id="63057"/>
    <lineage>
        <taxon>Eukaryota</taxon>
        <taxon>Viridiplantae</taxon>
        <taxon>Streptophyta</taxon>
        <taxon>Embryophyta</taxon>
        <taxon>Tracheophyta</taxon>
        <taxon>Spermatophyta</taxon>
        <taxon>Magnoliopsida</taxon>
        <taxon>eudicotyledons</taxon>
        <taxon>Gunneridae</taxon>
        <taxon>Pentapetalae</taxon>
        <taxon>rosids</taxon>
        <taxon>fabids</taxon>
        <taxon>Rosales</taxon>
        <taxon>Cannabaceae</taxon>
        <taxon>Trema</taxon>
    </lineage>
</organism>
<dbReference type="InterPro" id="IPR039349">
    <property type="entry name" value="PRIN2"/>
</dbReference>
<accession>A0A2P5FM59</accession>
<proteinExistence type="predicted"/>
<feature type="compositionally biased region" description="Low complexity" evidence="1">
    <location>
        <begin position="32"/>
        <end position="42"/>
    </location>
</feature>
<feature type="region of interest" description="Disordered" evidence="1">
    <location>
        <begin position="1"/>
        <end position="42"/>
    </location>
</feature>
<dbReference type="AlphaFoldDB" id="A0A2P5FM59"/>
<sequence>MALHTTTHRPPFSTPPLSFPPKPKSRPIPRYASPAASSASNSQQTMPFMVGYWPLRGPRSPELAEAETEKFRAGLLKMLLKEKEKESFGDDLDSVVQVCVEIFNKFLHKECGGPGTLLVEPMMIALKERNLAGAPLAVLGHHCYGLKTMLIKIGKFGTQNHPSN</sequence>
<dbReference type="GO" id="GO:0010468">
    <property type="term" value="P:regulation of gene expression"/>
    <property type="evidence" value="ECO:0007669"/>
    <property type="project" value="InterPro"/>
</dbReference>
<evidence type="ECO:0000313" key="2">
    <source>
        <dbReference type="EMBL" id="PON98885.1"/>
    </source>
</evidence>
<comment type="caution">
    <text evidence="2">The sequence shown here is derived from an EMBL/GenBank/DDBJ whole genome shotgun (WGS) entry which is preliminary data.</text>
</comment>